<dbReference type="Pfam" id="PF06969">
    <property type="entry name" value="HemN_C"/>
    <property type="match status" value="1"/>
</dbReference>
<evidence type="ECO:0000256" key="15">
    <source>
        <dbReference type="ARBA" id="ARBA00023244"/>
    </source>
</evidence>
<keyword evidence="10" id="KW-0949">S-adenosyl-L-methionine</keyword>
<dbReference type="GO" id="GO:0006782">
    <property type="term" value="P:protoporphyrinogen IX biosynthetic process"/>
    <property type="evidence" value="ECO:0007669"/>
    <property type="project" value="UniProtKB-UniPathway"/>
</dbReference>
<dbReference type="GO" id="GO:0004109">
    <property type="term" value="F:coproporphyrinogen oxidase activity"/>
    <property type="evidence" value="ECO:0007669"/>
    <property type="project" value="InterPro"/>
</dbReference>
<evidence type="ECO:0000256" key="12">
    <source>
        <dbReference type="ARBA" id="ARBA00023002"/>
    </source>
</evidence>
<dbReference type="InterPro" id="IPR058240">
    <property type="entry name" value="rSAM_sf"/>
</dbReference>
<keyword evidence="11" id="KW-0479">Metal-binding</keyword>
<keyword evidence="14" id="KW-0411">Iron-sulfur</keyword>
<comment type="cofactor">
    <cofactor evidence="1">
        <name>[4Fe-4S] cluster</name>
        <dbReference type="ChEBI" id="CHEBI:49883"/>
    </cofactor>
</comment>
<dbReference type="GO" id="GO:0046872">
    <property type="term" value="F:metal ion binding"/>
    <property type="evidence" value="ECO:0007669"/>
    <property type="project" value="UniProtKB-KW"/>
</dbReference>
<dbReference type="InterPro" id="IPR010723">
    <property type="entry name" value="HemN_C"/>
</dbReference>
<evidence type="ECO:0000256" key="3">
    <source>
        <dbReference type="ARBA" id="ARBA00004785"/>
    </source>
</evidence>
<dbReference type="NCBIfam" id="TIGR00538">
    <property type="entry name" value="hemN"/>
    <property type="match status" value="1"/>
</dbReference>
<keyword evidence="15" id="KW-0627">Porphyrin biosynthesis</keyword>
<dbReference type="UniPathway" id="UPA00251">
    <property type="reaction ID" value="UER00323"/>
</dbReference>
<keyword evidence="13" id="KW-0408">Iron</keyword>
<protein>
    <recommendedName>
        <fullName evidence="7">Oxygen-independent coproporphyrinogen III oxidase</fullName>
        <ecNumber evidence="6">1.3.98.3</ecNumber>
    </recommendedName>
    <alternativeName>
        <fullName evidence="16">Coproporphyrinogen III dehydrogenase</fullName>
    </alternativeName>
</protein>
<evidence type="ECO:0000256" key="2">
    <source>
        <dbReference type="ARBA" id="ARBA00004496"/>
    </source>
</evidence>
<dbReference type="SMART" id="SM00729">
    <property type="entry name" value="Elp3"/>
    <property type="match status" value="1"/>
</dbReference>
<dbReference type="PROSITE" id="PS51918">
    <property type="entry name" value="RADICAL_SAM"/>
    <property type="match status" value="1"/>
</dbReference>
<keyword evidence="9" id="KW-0963">Cytoplasm</keyword>
<dbReference type="CDD" id="cd01335">
    <property type="entry name" value="Radical_SAM"/>
    <property type="match status" value="1"/>
</dbReference>
<dbReference type="SFLD" id="SFLDS00029">
    <property type="entry name" value="Radical_SAM"/>
    <property type="match status" value="1"/>
</dbReference>
<reference evidence="19" key="1">
    <citation type="submission" date="2016-10" db="EMBL/GenBank/DDBJ databases">
        <title>Sequence of Gallionella enrichment culture.</title>
        <authorList>
            <person name="Poehlein A."/>
            <person name="Muehling M."/>
            <person name="Daniel R."/>
        </authorList>
    </citation>
    <scope>NUCLEOTIDE SEQUENCE</scope>
</reference>
<evidence type="ECO:0000256" key="7">
    <source>
        <dbReference type="ARBA" id="ARBA00020156"/>
    </source>
</evidence>
<keyword evidence="12 19" id="KW-0560">Oxidoreductase</keyword>
<dbReference type="InterPro" id="IPR034505">
    <property type="entry name" value="Coproporphyrinogen-III_oxidase"/>
</dbReference>
<dbReference type="PIRSF" id="PIRSF000167">
    <property type="entry name" value="HemN"/>
    <property type="match status" value="1"/>
</dbReference>
<evidence type="ECO:0000256" key="9">
    <source>
        <dbReference type="ARBA" id="ARBA00022490"/>
    </source>
</evidence>
<dbReference type="SFLD" id="SFLDG01065">
    <property type="entry name" value="anaerobic_coproporphyrinogen-I"/>
    <property type="match status" value="1"/>
</dbReference>
<dbReference type="InterPro" id="IPR004558">
    <property type="entry name" value="Coprogen_oxidase_HemN"/>
</dbReference>
<dbReference type="SFLD" id="SFLDG01082">
    <property type="entry name" value="B12-binding_domain_containing"/>
    <property type="match status" value="1"/>
</dbReference>
<proteinExistence type="inferred from homology"/>
<comment type="subunit">
    <text evidence="5">Monomer.</text>
</comment>
<feature type="domain" description="Radical SAM core" evidence="18">
    <location>
        <begin position="53"/>
        <end position="295"/>
    </location>
</feature>
<evidence type="ECO:0000256" key="8">
    <source>
        <dbReference type="ARBA" id="ARBA00022485"/>
    </source>
</evidence>
<gene>
    <name evidence="19" type="primary">hemN_11</name>
    <name evidence="19" type="ORF">GALL_148790</name>
</gene>
<comment type="catalytic activity">
    <reaction evidence="17">
        <text>coproporphyrinogen III + 2 S-adenosyl-L-methionine = protoporphyrinogen IX + 2 5'-deoxyadenosine + 2 L-methionine + 2 CO2</text>
        <dbReference type="Rhea" id="RHEA:15425"/>
        <dbReference type="ChEBI" id="CHEBI:16526"/>
        <dbReference type="ChEBI" id="CHEBI:17319"/>
        <dbReference type="ChEBI" id="CHEBI:57307"/>
        <dbReference type="ChEBI" id="CHEBI:57309"/>
        <dbReference type="ChEBI" id="CHEBI:57844"/>
        <dbReference type="ChEBI" id="CHEBI:59789"/>
        <dbReference type="EC" id="1.3.98.3"/>
    </reaction>
</comment>
<dbReference type="GO" id="GO:0051989">
    <property type="term" value="F:coproporphyrinogen dehydrogenase activity"/>
    <property type="evidence" value="ECO:0007669"/>
    <property type="project" value="UniProtKB-EC"/>
</dbReference>
<dbReference type="EC" id="1.3.98.3" evidence="6"/>
<comment type="subcellular location">
    <subcellularLocation>
        <location evidence="2">Cytoplasm</location>
    </subcellularLocation>
</comment>
<organism evidence="19">
    <name type="scientific">mine drainage metagenome</name>
    <dbReference type="NCBI Taxonomy" id="410659"/>
    <lineage>
        <taxon>unclassified sequences</taxon>
        <taxon>metagenomes</taxon>
        <taxon>ecological metagenomes</taxon>
    </lineage>
</organism>
<dbReference type="InterPro" id="IPR006638">
    <property type="entry name" value="Elp3/MiaA/NifB-like_rSAM"/>
</dbReference>
<dbReference type="SUPFAM" id="SSF102114">
    <property type="entry name" value="Radical SAM enzymes"/>
    <property type="match status" value="1"/>
</dbReference>
<evidence type="ECO:0000259" key="18">
    <source>
        <dbReference type="PROSITE" id="PS51918"/>
    </source>
</evidence>
<dbReference type="Gene3D" id="1.10.10.920">
    <property type="match status" value="1"/>
</dbReference>
<dbReference type="Pfam" id="PF04055">
    <property type="entry name" value="Radical_SAM"/>
    <property type="match status" value="1"/>
</dbReference>
<dbReference type="GO" id="GO:0051539">
    <property type="term" value="F:4 iron, 4 sulfur cluster binding"/>
    <property type="evidence" value="ECO:0007669"/>
    <property type="project" value="UniProtKB-KW"/>
</dbReference>
<dbReference type="InterPro" id="IPR007197">
    <property type="entry name" value="rSAM"/>
</dbReference>
<evidence type="ECO:0000256" key="17">
    <source>
        <dbReference type="ARBA" id="ARBA00048321"/>
    </source>
</evidence>
<evidence type="ECO:0000313" key="19">
    <source>
        <dbReference type="EMBL" id="OIR03101.1"/>
    </source>
</evidence>
<dbReference type="PANTHER" id="PTHR13932:SF6">
    <property type="entry name" value="OXYGEN-INDEPENDENT COPROPORPHYRINOGEN III OXIDASE"/>
    <property type="match status" value="1"/>
</dbReference>
<evidence type="ECO:0000256" key="1">
    <source>
        <dbReference type="ARBA" id="ARBA00001966"/>
    </source>
</evidence>
<evidence type="ECO:0000256" key="14">
    <source>
        <dbReference type="ARBA" id="ARBA00023014"/>
    </source>
</evidence>
<evidence type="ECO:0000256" key="13">
    <source>
        <dbReference type="ARBA" id="ARBA00023004"/>
    </source>
</evidence>
<evidence type="ECO:0000256" key="16">
    <source>
        <dbReference type="ARBA" id="ARBA00030263"/>
    </source>
</evidence>
<comment type="similarity">
    <text evidence="4">Belongs to the anaerobic coproporphyrinogen-III oxidase family.</text>
</comment>
<name>A0A1J5SFX9_9ZZZZ</name>
<evidence type="ECO:0000256" key="4">
    <source>
        <dbReference type="ARBA" id="ARBA00005493"/>
    </source>
</evidence>
<dbReference type="EMBL" id="MLJW01000069">
    <property type="protein sequence ID" value="OIR03101.1"/>
    <property type="molecule type" value="Genomic_DNA"/>
</dbReference>
<keyword evidence="8" id="KW-0004">4Fe-4S</keyword>
<evidence type="ECO:0000256" key="11">
    <source>
        <dbReference type="ARBA" id="ARBA00022723"/>
    </source>
</evidence>
<dbReference type="GO" id="GO:0005737">
    <property type="term" value="C:cytoplasm"/>
    <property type="evidence" value="ECO:0007669"/>
    <property type="project" value="UniProtKB-SubCell"/>
</dbReference>
<sequence length="468" mass="53469">MSKPEAPALRVTPDLLRKYDRPGPRYTSYPTAVEFNPAYDASAYSESLHDAAMRPDDPLSLYLHLPFCEHRCTFCGCNVVITQHRAVSEKYLSYLYREVREVARRLGRRRKVVQYHWGGGTPTYLKIDEIRALQHVVTECFEIMPDAEAAIEVDPRVTSREQISLLRSLGFNRLSMGVQDFDPDVQAIINRNQTERQTRELFAYSRSVGFASINIDLIYGLPLQKPETFAKTLDTVIDLRADRVAVYSYAHVPWLRTQQKGFDPASLPSAEQKLDLFCLAREAFLQAGYRQIGMDHFSVPEDELAKAVETRTLSRNFMGYTVKAAPDMVGLGVSAIGDVSGSYAQNQKKLPRYYDAIDKDSLPIERGYRLSDDDRIRRFVITQLMCNFHLDMRAVEERFGVVFDHVFERELLELDSPDGLIANGFVTVSREAVHVEPLGHLFVRNVAMLFDRYLQDKKADSPIFSRTI</sequence>
<dbReference type="AlphaFoldDB" id="A0A1J5SFX9"/>
<evidence type="ECO:0000256" key="6">
    <source>
        <dbReference type="ARBA" id="ARBA00011912"/>
    </source>
</evidence>
<dbReference type="PANTHER" id="PTHR13932">
    <property type="entry name" value="COPROPORPHYRINIGEN III OXIDASE"/>
    <property type="match status" value="1"/>
</dbReference>
<accession>A0A1J5SFX9</accession>
<dbReference type="InterPro" id="IPR023404">
    <property type="entry name" value="rSAM_horseshoe"/>
</dbReference>
<comment type="caution">
    <text evidence="19">The sequence shown here is derived from an EMBL/GenBank/DDBJ whole genome shotgun (WGS) entry which is preliminary data.</text>
</comment>
<evidence type="ECO:0000256" key="10">
    <source>
        <dbReference type="ARBA" id="ARBA00022691"/>
    </source>
</evidence>
<comment type="pathway">
    <text evidence="3">Porphyrin-containing compound metabolism; protoporphyrin-IX biosynthesis; protoporphyrinogen-IX from coproporphyrinogen-III (AdoMet route): step 1/1.</text>
</comment>
<evidence type="ECO:0000256" key="5">
    <source>
        <dbReference type="ARBA" id="ARBA00011245"/>
    </source>
</evidence>
<dbReference type="Gene3D" id="3.80.30.20">
    <property type="entry name" value="tm_1862 like domain"/>
    <property type="match status" value="1"/>
</dbReference>